<dbReference type="PRINTS" id="PR00260">
    <property type="entry name" value="CHEMTRNSDUCR"/>
</dbReference>
<dbReference type="GO" id="GO:0005886">
    <property type="term" value="C:plasma membrane"/>
    <property type="evidence" value="ECO:0007669"/>
    <property type="project" value="UniProtKB-SubCell"/>
</dbReference>
<comment type="similarity">
    <text evidence="9">Belongs to the methyl-accepting chemotaxis (MCP) protein family.</text>
</comment>
<comment type="subcellular location">
    <subcellularLocation>
        <location evidence="1">Cell membrane</location>
        <topology evidence="1">Multi-pass membrane protein</topology>
    </subcellularLocation>
</comment>
<protein>
    <submittedName>
        <fullName evidence="12">Methyl-accepting chemotaxis protein</fullName>
    </submittedName>
</protein>
<reference evidence="12" key="1">
    <citation type="submission" date="2018-06" db="EMBL/GenBank/DDBJ databases">
        <authorList>
            <person name="Zhirakovskaya E."/>
        </authorList>
    </citation>
    <scope>NUCLEOTIDE SEQUENCE</scope>
</reference>
<keyword evidence="8" id="KW-0807">Transducer</keyword>
<keyword evidence="5 10" id="KW-0812">Transmembrane</keyword>
<dbReference type="Gene3D" id="1.10.287.950">
    <property type="entry name" value="Methyl-accepting chemotaxis protein"/>
    <property type="match status" value="1"/>
</dbReference>
<dbReference type="PANTHER" id="PTHR32089">
    <property type="entry name" value="METHYL-ACCEPTING CHEMOTAXIS PROTEIN MCPB"/>
    <property type="match status" value="1"/>
</dbReference>
<evidence type="ECO:0000256" key="7">
    <source>
        <dbReference type="ARBA" id="ARBA00023136"/>
    </source>
</evidence>
<evidence type="ECO:0000256" key="8">
    <source>
        <dbReference type="ARBA" id="ARBA00023224"/>
    </source>
</evidence>
<evidence type="ECO:0000256" key="5">
    <source>
        <dbReference type="ARBA" id="ARBA00022692"/>
    </source>
</evidence>
<proteinExistence type="inferred from homology"/>
<dbReference type="SUPFAM" id="SSF58104">
    <property type="entry name" value="Methyl-accepting chemotaxis protein (MCP) signaling domain"/>
    <property type="match status" value="1"/>
</dbReference>
<dbReference type="GO" id="GO:0007165">
    <property type="term" value="P:signal transduction"/>
    <property type="evidence" value="ECO:0007669"/>
    <property type="project" value="UniProtKB-KW"/>
</dbReference>
<dbReference type="EMBL" id="UOFI01000186">
    <property type="protein sequence ID" value="VAW70062.1"/>
    <property type="molecule type" value="Genomic_DNA"/>
</dbReference>
<sequence>MKYFSLALVLSLMVLLYGQFTEAGNYGVLELIIVILIWGGVSCILLINSGKSSHNYFTGKNSVALSPDQKALISELLSNSQEQYSHLSAELKVISSKVDVMKSIVSEAVEGLSSSFTNLSSQSSSQEALMHELIEGLHSTEGDDNQKGFIQETKEVLEYFVSNITEVSRGGMTMVYTVDDIETQMDDVNQLLGEISGIADQTNLLALNAAIEAARAGAAGRGFAVVADEVRALSTSSNNLNEKIRGVVEQSKTNISKAKKIVGEIAGKDMSVAMQHKARVDEVLKMMEEKNSFVNEKLLQVKGIADNLENGVGVAIRSLQFEDIARQQCEQLNTHIELVNQLFVGIQSEVSKISSGTSVSAIKELSESIADFNNNIELVTKKASVIHATTSSQKDMNEGGVELF</sequence>
<feature type="transmembrane region" description="Helical" evidence="10">
    <location>
        <begin position="28"/>
        <end position="47"/>
    </location>
</feature>
<evidence type="ECO:0000256" key="6">
    <source>
        <dbReference type="ARBA" id="ARBA00022989"/>
    </source>
</evidence>
<evidence type="ECO:0000256" key="10">
    <source>
        <dbReference type="SAM" id="Phobius"/>
    </source>
</evidence>
<evidence type="ECO:0000256" key="3">
    <source>
        <dbReference type="ARBA" id="ARBA00022481"/>
    </source>
</evidence>
<organism evidence="12">
    <name type="scientific">hydrothermal vent metagenome</name>
    <dbReference type="NCBI Taxonomy" id="652676"/>
    <lineage>
        <taxon>unclassified sequences</taxon>
        <taxon>metagenomes</taxon>
        <taxon>ecological metagenomes</taxon>
    </lineage>
</organism>
<gene>
    <name evidence="12" type="ORF">MNBD_GAMMA09-680</name>
</gene>
<dbReference type="PANTHER" id="PTHR32089:SF39">
    <property type="entry name" value="METHYL-ACCEPTING CHEMOTAXIS PROTEIN HLYB"/>
    <property type="match status" value="1"/>
</dbReference>
<feature type="domain" description="Methyl-accepting transducer" evidence="11">
    <location>
        <begin position="151"/>
        <end position="264"/>
    </location>
</feature>
<accession>A0A3B0Y3W3</accession>
<evidence type="ECO:0000259" key="11">
    <source>
        <dbReference type="PROSITE" id="PS50111"/>
    </source>
</evidence>
<dbReference type="InterPro" id="IPR004089">
    <property type="entry name" value="MCPsignal_dom"/>
</dbReference>
<name>A0A3B0Y3W3_9ZZZZ</name>
<evidence type="ECO:0000256" key="1">
    <source>
        <dbReference type="ARBA" id="ARBA00004651"/>
    </source>
</evidence>
<keyword evidence="2" id="KW-1003">Cell membrane</keyword>
<dbReference type="GO" id="GO:0004888">
    <property type="term" value="F:transmembrane signaling receptor activity"/>
    <property type="evidence" value="ECO:0007669"/>
    <property type="project" value="InterPro"/>
</dbReference>
<keyword evidence="4" id="KW-0145">Chemotaxis</keyword>
<dbReference type="AlphaFoldDB" id="A0A3B0Y3W3"/>
<evidence type="ECO:0000313" key="12">
    <source>
        <dbReference type="EMBL" id="VAW70062.1"/>
    </source>
</evidence>
<evidence type="ECO:0000256" key="2">
    <source>
        <dbReference type="ARBA" id="ARBA00022475"/>
    </source>
</evidence>
<dbReference type="SMART" id="SM00283">
    <property type="entry name" value="MA"/>
    <property type="match status" value="1"/>
</dbReference>
<keyword evidence="6 10" id="KW-1133">Transmembrane helix</keyword>
<keyword evidence="7 10" id="KW-0472">Membrane</keyword>
<dbReference type="PROSITE" id="PS50111">
    <property type="entry name" value="CHEMOTAXIS_TRANSDUC_2"/>
    <property type="match status" value="1"/>
</dbReference>
<dbReference type="InterPro" id="IPR004090">
    <property type="entry name" value="Chemotax_Me-accpt_rcpt"/>
</dbReference>
<evidence type="ECO:0000256" key="9">
    <source>
        <dbReference type="ARBA" id="ARBA00029447"/>
    </source>
</evidence>
<dbReference type="GO" id="GO:0006935">
    <property type="term" value="P:chemotaxis"/>
    <property type="evidence" value="ECO:0007669"/>
    <property type="project" value="UniProtKB-KW"/>
</dbReference>
<keyword evidence="3" id="KW-0488">Methylation</keyword>
<dbReference type="Pfam" id="PF00015">
    <property type="entry name" value="MCPsignal"/>
    <property type="match status" value="1"/>
</dbReference>
<evidence type="ECO:0000256" key="4">
    <source>
        <dbReference type="ARBA" id="ARBA00022500"/>
    </source>
</evidence>